<evidence type="ECO:0000256" key="1">
    <source>
        <dbReference type="ARBA" id="ARBA00023125"/>
    </source>
</evidence>
<dbReference type="AlphaFoldDB" id="A0A9Q1CPY3"/>
<feature type="region of interest" description="Disordered" evidence="2">
    <location>
        <begin position="431"/>
        <end position="496"/>
    </location>
</feature>
<dbReference type="PROSITE" id="PS51253">
    <property type="entry name" value="HTH_CENPB"/>
    <property type="match status" value="1"/>
</dbReference>
<dbReference type="GO" id="GO:0003677">
    <property type="term" value="F:DNA binding"/>
    <property type="evidence" value="ECO:0007669"/>
    <property type="project" value="UniProtKB-KW"/>
</dbReference>
<gene>
    <name evidence="4" type="ORF">HOLleu_01900</name>
</gene>
<dbReference type="PANTHER" id="PTHR19303">
    <property type="entry name" value="TRANSPOSON"/>
    <property type="match status" value="1"/>
</dbReference>
<protein>
    <recommendedName>
        <fullName evidence="3">HTH CENPB-type domain-containing protein</fullName>
    </recommendedName>
</protein>
<feature type="region of interest" description="Disordered" evidence="2">
    <location>
        <begin position="523"/>
        <end position="543"/>
    </location>
</feature>
<dbReference type="EMBL" id="JAIZAY010000001">
    <property type="protein sequence ID" value="KAJ8049241.1"/>
    <property type="molecule type" value="Genomic_DNA"/>
</dbReference>
<dbReference type="InterPro" id="IPR004875">
    <property type="entry name" value="DDE_SF_endonuclease_dom"/>
</dbReference>
<dbReference type="Pfam" id="PF03221">
    <property type="entry name" value="HTH_Tnp_Tc5"/>
    <property type="match status" value="1"/>
</dbReference>
<keyword evidence="1" id="KW-0238">DNA-binding</keyword>
<dbReference type="InterPro" id="IPR036397">
    <property type="entry name" value="RNaseH_sf"/>
</dbReference>
<evidence type="ECO:0000259" key="3">
    <source>
        <dbReference type="PROSITE" id="PS51253"/>
    </source>
</evidence>
<proteinExistence type="predicted"/>
<evidence type="ECO:0000313" key="5">
    <source>
        <dbReference type="Proteomes" id="UP001152320"/>
    </source>
</evidence>
<feature type="compositionally biased region" description="Polar residues" evidence="2">
    <location>
        <begin position="441"/>
        <end position="462"/>
    </location>
</feature>
<evidence type="ECO:0000256" key="2">
    <source>
        <dbReference type="SAM" id="MobiDB-lite"/>
    </source>
</evidence>
<dbReference type="OrthoDB" id="10058523at2759"/>
<feature type="domain" description="HTH CENPB-type" evidence="3">
    <location>
        <begin position="21"/>
        <end position="96"/>
    </location>
</feature>
<dbReference type="Gene3D" id="3.30.420.10">
    <property type="entry name" value="Ribonuclease H-like superfamily/Ribonuclease H"/>
    <property type="match status" value="1"/>
</dbReference>
<evidence type="ECO:0000313" key="4">
    <source>
        <dbReference type="EMBL" id="KAJ8049241.1"/>
    </source>
</evidence>
<dbReference type="Proteomes" id="UP001152320">
    <property type="component" value="Chromosome 1"/>
</dbReference>
<dbReference type="Pfam" id="PF03184">
    <property type="entry name" value="DDE_1"/>
    <property type="match status" value="1"/>
</dbReference>
<reference evidence="4" key="1">
    <citation type="submission" date="2021-10" db="EMBL/GenBank/DDBJ databases">
        <title>Tropical sea cucumber genome reveals ecological adaptation and Cuvierian tubules defense mechanism.</title>
        <authorList>
            <person name="Chen T."/>
        </authorList>
    </citation>
    <scope>NUCLEOTIDE SEQUENCE</scope>
    <source>
        <strain evidence="4">Nanhai2018</strain>
        <tissue evidence="4">Muscle</tissue>
    </source>
</reference>
<dbReference type="PANTHER" id="PTHR19303:SF74">
    <property type="entry name" value="POGO TRANSPOSABLE ELEMENT WITH KRAB DOMAIN"/>
    <property type="match status" value="1"/>
</dbReference>
<name>A0A9Q1CPY3_HOLLE</name>
<accession>A0A9Q1CPY3</accession>
<dbReference type="GO" id="GO:0005634">
    <property type="term" value="C:nucleus"/>
    <property type="evidence" value="ECO:0007669"/>
    <property type="project" value="TreeGrafter"/>
</dbReference>
<sequence length="594" mass="66510">MYGIPRATLFDKVKERTPLTCTLGAPTVLTKEEENQLANWVINMGKIGYGRTRQELTLTVKQILDKTNRRNPFKNNLPGRHWVEGFLQRHQHISKRTTEALGKERACVTSAKLDKWFNEFETYIKDIESQGDIFDNPMRIFNADGSGFALAGKSEKVLALKGSKVVYNLTTSDKSQITCLACSPMLIFPGVRFKYNPLDGAPAGSCLGRSENGWINSEIFYEWVANHFHTFLVKEKIQLPVILLIDGHSSHINLNTATFCSENGIILYCLPPHASHVIQPLDVSVFKALKTKWNQEVRYFQITHPGENVTKQTFAFFGLAWPKAITPENAINGFKSYGIFPLDKTAIDQKKLLPSTVFASTEPALLSAPDSRGDVTSKAPSTNAGLTIFEAAIGPEKLTLFKRRKVIIFQNVKIQYFFTWKKLKLESLSKSSAPIPPCDIPSTSRSDPQSTSRSDPQSTSRSDPPKKSKGSASVFDGHLRYPCAPPTKKPRCREDQLLPKAVSGEKFKGFLLKKKQEKDEAEAAKLKRKEAREAKKESKIQKQETKRKLTQMFVQCVKTDMMTSQRIGSAVVVADGSTNCAQVFLVCRSCLMKT</sequence>
<comment type="caution">
    <text evidence="4">The sequence shown here is derived from an EMBL/GenBank/DDBJ whole genome shotgun (WGS) entry which is preliminary data.</text>
</comment>
<dbReference type="InterPro" id="IPR050863">
    <property type="entry name" value="CenT-Element_Derived"/>
</dbReference>
<dbReference type="InterPro" id="IPR006600">
    <property type="entry name" value="HTH_CenpB_DNA-bd_dom"/>
</dbReference>
<keyword evidence="5" id="KW-1185">Reference proteome</keyword>
<organism evidence="4 5">
    <name type="scientific">Holothuria leucospilota</name>
    <name type="common">Black long sea cucumber</name>
    <name type="synonym">Mertensiothuria leucospilota</name>
    <dbReference type="NCBI Taxonomy" id="206669"/>
    <lineage>
        <taxon>Eukaryota</taxon>
        <taxon>Metazoa</taxon>
        <taxon>Echinodermata</taxon>
        <taxon>Eleutherozoa</taxon>
        <taxon>Echinozoa</taxon>
        <taxon>Holothuroidea</taxon>
        <taxon>Aspidochirotacea</taxon>
        <taxon>Aspidochirotida</taxon>
        <taxon>Holothuriidae</taxon>
        <taxon>Holothuria</taxon>
    </lineage>
</organism>